<reference evidence="5 6" key="1">
    <citation type="journal article" date="2018" name="Int. J. Syst. Evol. Microbiol.">
        <title>Mesosutterella multiformis gen. nov., sp. nov., a member of the family Sutterellaceae and Sutterella megalosphaeroides sp. nov., isolated from human faeces.</title>
        <authorList>
            <person name="Sakamoto M."/>
            <person name="Ikeyama N."/>
            <person name="Kunihiro T."/>
            <person name="Iino T."/>
            <person name="Yuki M."/>
            <person name="Ohkuma M."/>
        </authorList>
    </citation>
    <scope>NUCLEOTIDE SEQUENCE [LARGE SCALE GENOMIC DNA]</scope>
    <source>
        <strain evidence="5 6">4NBBH2</strain>
    </source>
</reference>
<dbReference type="FunFam" id="3.30.460.10:FF:000001">
    <property type="entry name" value="GTP pyrophosphokinase RelA"/>
    <property type="match status" value="1"/>
</dbReference>
<dbReference type="Pfam" id="PF13291">
    <property type="entry name" value="ACT_4"/>
    <property type="match status" value="1"/>
</dbReference>
<dbReference type="SMART" id="SM00471">
    <property type="entry name" value="HDc"/>
    <property type="match status" value="1"/>
</dbReference>
<dbReference type="CDD" id="cd00077">
    <property type="entry name" value="HDc"/>
    <property type="match status" value="1"/>
</dbReference>
<comment type="similarity">
    <text evidence="1">Belongs to the relA/spoT family.</text>
</comment>
<protein>
    <submittedName>
        <fullName evidence="5">Guanosine-3',5'-bis(Diphosphate) 3'-pyrophosphohydrolase</fullName>
    </submittedName>
</protein>
<evidence type="ECO:0000313" key="6">
    <source>
        <dbReference type="Proteomes" id="UP000266091"/>
    </source>
</evidence>
<evidence type="ECO:0000259" key="3">
    <source>
        <dbReference type="PROSITE" id="PS51831"/>
    </source>
</evidence>
<evidence type="ECO:0000313" key="5">
    <source>
        <dbReference type="EMBL" id="GBO93569.1"/>
    </source>
</evidence>
<dbReference type="PROSITE" id="PS51880">
    <property type="entry name" value="TGS"/>
    <property type="match status" value="1"/>
</dbReference>
<dbReference type="Pfam" id="PF02824">
    <property type="entry name" value="TGS"/>
    <property type="match status" value="1"/>
</dbReference>
<dbReference type="GO" id="GO:0008893">
    <property type="term" value="F:guanosine-3',5'-bis(diphosphate) 3'-diphosphatase activity"/>
    <property type="evidence" value="ECO:0007669"/>
    <property type="project" value="TreeGrafter"/>
</dbReference>
<dbReference type="InterPro" id="IPR033655">
    <property type="entry name" value="TGS_RelA/SpoT"/>
</dbReference>
<dbReference type="InterPro" id="IPR007685">
    <property type="entry name" value="RelA_SpoT"/>
</dbReference>
<dbReference type="EMBL" id="BGZJ01000001">
    <property type="protein sequence ID" value="GBO93569.1"/>
    <property type="molecule type" value="Genomic_DNA"/>
</dbReference>
<dbReference type="InterPro" id="IPR006674">
    <property type="entry name" value="HD_domain"/>
</dbReference>
<dbReference type="InterPro" id="IPR012676">
    <property type="entry name" value="TGS-like"/>
</dbReference>
<dbReference type="SMART" id="SM00954">
    <property type="entry name" value="RelA_SpoT"/>
    <property type="match status" value="1"/>
</dbReference>
<feature type="domain" description="TGS" evidence="4">
    <location>
        <begin position="393"/>
        <end position="454"/>
    </location>
</feature>
<gene>
    <name evidence="5" type="primary">spoT</name>
    <name evidence="5" type="ORF">MESMUL_09230</name>
</gene>
<dbReference type="Pfam" id="PF04607">
    <property type="entry name" value="RelA_SpoT"/>
    <property type="match status" value="1"/>
</dbReference>
<dbReference type="SUPFAM" id="SSF81271">
    <property type="entry name" value="TGS-like"/>
    <property type="match status" value="1"/>
</dbReference>
<dbReference type="SUPFAM" id="SSF109604">
    <property type="entry name" value="HD-domain/PDEase-like"/>
    <property type="match status" value="1"/>
</dbReference>
<dbReference type="FunFam" id="1.10.3210.10:FF:000001">
    <property type="entry name" value="GTP pyrophosphokinase RelA"/>
    <property type="match status" value="1"/>
</dbReference>
<dbReference type="InterPro" id="IPR004811">
    <property type="entry name" value="RelA/Spo_fam"/>
</dbReference>
<evidence type="ECO:0000259" key="4">
    <source>
        <dbReference type="PROSITE" id="PS51880"/>
    </source>
</evidence>
<dbReference type="Gene3D" id="1.10.3210.10">
    <property type="entry name" value="Hypothetical protein af1432"/>
    <property type="match status" value="1"/>
</dbReference>
<dbReference type="Pfam" id="PF13328">
    <property type="entry name" value="HD_4"/>
    <property type="match status" value="1"/>
</dbReference>
<dbReference type="InterPro" id="IPR002912">
    <property type="entry name" value="ACT_dom"/>
</dbReference>
<dbReference type="CDD" id="cd01668">
    <property type="entry name" value="TGS_RSH"/>
    <property type="match status" value="1"/>
</dbReference>
<dbReference type="InterPro" id="IPR003607">
    <property type="entry name" value="HD/PDEase_dom"/>
</dbReference>
<evidence type="ECO:0000256" key="2">
    <source>
        <dbReference type="SAM" id="MobiDB-lite"/>
    </source>
</evidence>
<dbReference type="PANTHER" id="PTHR21262:SF36">
    <property type="entry name" value="BIFUNCTIONAL (P)PPGPP SYNTHASE_HYDROLASE SPOT"/>
    <property type="match status" value="1"/>
</dbReference>
<dbReference type="CDD" id="cd05399">
    <property type="entry name" value="NT_Rel-Spo_like"/>
    <property type="match status" value="1"/>
</dbReference>
<sequence>MQPADVKIVSANELLTRCRLYLSESDCQTILKAYRYADEHHLGQFRKSGEPYITHPLAVASILASWHMDCVTIQAGLMHDVLEDTGVSKIEMAERFGIEVANVVDGVSKLDKLKFKSTQVAAAESFRKLLLAMAKDVRVILVKLADRVHNMRTLGIMRYEKRCRISRETLDIYVPIAHRLGMNHVFRELQELAFLNMHPIRYRVLHDAVVRTREKRKDILERILHETRRMLPKAGIKARVIGRDKTMYGIYNTMRDKHIRFREALDVYGFRVIVRTPEECYLTLGALHAMYKPVPKRFKDFIAVPKTNGYQSLHTTVIGPNGTPIEYQIRTEEMNRIAEYGILTHWLFNDDGASATEIQQRTTAWLQSLLEIQQHSADSSEFIENIKIDLFPDRIYVFTPKSKIISLPKRSTPIDFAYQIHTDVGNHALSCRVNGEPSSLTQELNNGDMVEIRTSPDATPNPEWVRYVGSGKARAEIRQFLRTMKFDDSVKLGHKLLKRAGEEVNLDIDTVPEAVWKAVLRDSGVDSKESFFADLGLGKYLAGAIVNRFTALTAPITGLAGRTESPMMKAVKVTGNEGVAVSLATCCHPIPGDDIWGFMRPGKGLSIHCTSCEHTVKGRSADPGRWMAAEWLPQPLSARYPVPVEVTADEEQEKAVIAASVAAIAEEQSAIVGFSVDSENSNTTRLHMVVQVRDKTHLSHVMRHLARIPGVQQVWRRTSEQDDIPKAAPEEPRMKKLNSEDLYAESPAGGGA</sequence>
<dbReference type="Gene3D" id="3.10.20.30">
    <property type="match status" value="1"/>
</dbReference>
<feature type="compositionally biased region" description="Basic and acidic residues" evidence="2">
    <location>
        <begin position="717"/>
        <end position="739"/>
    </location>
</feature>
<keyword evidence="5" id="KW-0378">Hydrolase</keyword>
<dbReference type="GO" id="GO:0042594">
    <property type="term" value="P:response to starvation"/>
    <property type="evidence" value="ECO:0007669"/>
    <property type="project" value="TreeGrafter"/>
</dbReference>
<accession>A0A388SDL9</accession>
<keyword evidence="6" id="KW-1185">Reference proteome</keyword>
<dbReference type="GO" id="GO:0015949">
    <property type="term" value="P:nucleobase-containing small molecule interconversion"/>
    <property type="evidence" value="ECO:0007669"/>
    <property type="project" value="UniProtKB-ARBA"/>
</dbReference>
<feature type="region of interest" description="Disordered" evidence="2">
    <location>
        <begin position="716"/>
        <end position="752"/>
    </location>
</feature>
<dbReference type="PANTHER" id="PTHR21262">
    <property type="entry name" value="GUANOSINE-3',5'-BIS DIPHOSPHATE 3'-PYROPHOSPHOHYDROLASE"/>
    <property type="match status" value="1"/>
</dbReference>
<dbReference type="NCBIfam" id="TIGR00691">
    <property type="entry name" value="spoT_relA"/>
    <property type="match status" value="1"/>
</dbReference>
<dbReference type="Gene3D" id="3.30.70.260">
    <property type="match status" value="1"/>
</dbReference>
<evidence type="ECO:0000256" key="1">
    <source>
        <dbReference type="RuleBase" id="RU003847"/>
    </source>
</evidence>
<name>A0A388SDL9_9BURK</name>
<organism evidence="5 6">
    <name type="scientific">Mesosutterella multiformis</name>
    <dbReference type="NCBI Taxonomy" id="2259133"/>
    <lineage>
        <taxon>Bacteria</taxon>
        <taxon>Pseudomonadati</taxon>
        <taxon>Pseudomonadota</taxon>
        <taxon>Betaproteobacteria</taxon>
        <taxon>Burkholderiales</taxon>
        <taxon>Sutterellaceae</taxon>
        <taxon>Mesosutterella</taxon>
    </lineage>
</organism>
<dbReference type="InterPro" id="IPR004095">
    <property type="entry name" value="TGS"/>
</dbReference>
<dbReference type="GO" id="GO:0008728">
    <property type="term" value="F:GTP diphosphokinase activity"/>
    <property type="evidence" value="ECO:0007669"/>
    <property type="project" value="TreeGrafter"/>
</dbReference>
<dbReference type="Gene3D" id="3.30.460.10">
    <property type="entry name" value="Beta Polymerase, domain 2"/>
    <property type="match status" value="1"/>
</dbReference>
<feature type="domain" description="HD" evidence="3">
    <location>
        <begin position="52"/>
        <end position="151"/>
    </location>
</feature>
<comment type="caution">
    <text evidence="5">The sequence shown here is derived from an EMBL/GenBank/DDBJ whole genome shotgun (WGS) entry which is preliminary data.</text>
</comment>
<proteinExistence type="inferred from homology"/>
<dbReference type="GO" id="GO:0015969">
    <property type="term" value="P:guanosine tetraphosphate metabolic process"/>
    <property type="evidence" value="ECO:0007669"/>
    <property type="project" value="InterPro"/>
</dbReference>
<dbReference type="GO" id="GO:0005886">
    <property type="term" value="C:plasma membrane"/>
    <property type="evidence" value="ECO:0007669"/>
    <property type="project" value="TreeGrafter"/>
</dbReference>
<dbReference type="AlphaFoldDB" id="A0A388SDL9"/>
<dbReference type="InterPro" id="IPR043519">
    <property type="entry name" value="NT_sf"/>
</dbReference>
<dbReference type="InterPro" id="IPR012675">
    <property type="entry name" value="Beta-grasp_dom_sf"/>
</dbReference>
<dbReference type="FunFam" id="3.10.20.30:FF:000002">
    <property type="entry name" value="GTP pyrophosphokinase (RelA/SpoT)"/>
    <property type="match status" value="1"/>
</dbReference>
<dbReference type="PROSITE" id="PS51831">
    <property type="entry name" value="HD"/>
    <property type="match status" value="1"/>
</dbReference>
<dbReference type="Proteomes" id="UP000266091">
    <property type="component" value="Unassembled WGS sequence"/>
</dbReference>
<comment type="function">
    <text evidence="1">In eubacteria ppGpp (guanosine 3'-diphosphate 5'-diphosphate) is a mediator of the stringent response that coordinates a variety of cellular activities in response to changes in nutritional abundance.</text>
</comment>
<dbReference type="SUPFAM" id="SSF81301">
    <property type="entry name" value="Nucleotidyltransferase"/>
    <property type="match status" value="1"/>
</dbReference>